<sequence length="169" mass="20431">MTDDYFLIRYDYRRRFLCLHCKKSIELPNVSQIADQNGDGDLLLKAFSKYITSSERDYLTTSYFEVVHYCPSCQRPMVQIPLDYKIPPKRAFVKWKRIQSFFRAKGYVRSYLPFAKEDFKELLQFELECTKHRLRNLAYFTYINESFQEAEQRFVDEIRKISVELQKLL</sequence>
<dbReference type="AlphaFoldDB" id="A0AAV5AVX4"/>
<proteinExistence type="predicted"/>
<dbReference type="Proteomes" id="UP001208692">
    <property type="component" value="Unassembled WGS sequence"/>
</dbReference>
<evidence type="ECO:0000313" key="2">
    <source>
        <dbReference type="EMBL" id="GJM51781.1"/>
    </source>
</evidence>
<dbReference type="EMBL" id="BQKA01000010">
    <property type="protein sequence ID" value="GJM49510.1"/>
    <property type="molecule type" value="Genomic_DNA"/>
</dbReference>
<evidence type="ECO:0000313" key="1">
    <source>
        <dbReference type="EMBL" id="GJM49510.1"/>
    </source>
</evidence>
<organism evidence="1 3">
    <name type="scientific">Capnocytophaga catalasegens</name>
    <dbReference type="NCBI Taxonomy" id="1004260"/>
    <lineage>
        <taxon>Bacteria</taxon>
        <taxon>Pseudomonadati</taxon>
        <taxon>Bacteroidota</taxon>
        <taxon>Flavobacteriia</taxon>
        <taxon>Flavobacteriales</taxon>
        <taxon>Flavobacteriaceae</taxon>
        <taxon>Capnocytophaga</taxon>
    </lineage>
</organism>
<keyword evidence="4" id="KW-1185">Reference proteome</keyword>
<reference evidence="1 4" key="1">
    <citation type="submission" date="2021-11" db="EMBL/GenBank/DDBJ databases">
        <title>Draft genome sequence of Capnocytophaga sp. strain KC07075 isolated from cat oral cavity.</title>
        <authorList>
            <person name="Suzuki M."/>
            <person name="Imaoka K."/>
            <person name="Kimura M."/>
            <person name="Morikawa S."/>
            <person name="Maeda K."/>
        </authorList>
    </citation>
    <scope>NUCLEOTIDE SEQUENCE</scope>
    <source>
        <strain evidence="1">KC07075</strain>
        <strain evidence="2 4">KC07079</strain>
    </source>
</reference>
<protein>
    <submittedName>
        <fullName evidence="1">Uncharacterized protein</fullName>
    </submittedName>
</protein>
<dbReference type="Proteomes" id="UP001207736">
    <property type="component" value="Unassembled WGS sequence"/>
</dbReference>
<comment type="caution">
    <text evidence="1">The sequence shown here is derived from an EMBL/GenBank/DDBJ whole genome shotgun (WGS) entry which is preliminary data.</text>
</comment>
<gene>
    <name evidence="1" type="ORF">RCZ15_04850</name>
    <name evidence="2" type="ORF">RCZ16_00990</name>
</gene>
<name>A0AAV5AVX4_9FLAO</name>
<evidence type="ECO:0000313" key="4">
    <source>
        <dbReference type="Proteomes" id="UP001208692"/>
    </source>
</evidence>
<dbReference type="RefSeq" id="WP_264846641.1">
    <property type="nucleotide sequence ID" value="NZ_BPMA01000027.1"/>
</dbReference>
<dbReference type="EMBL" id="BQKB01000003">
    <property type="protein sequence ID" value="GJM51781.1"/>
    <property type="molecule type" value="Genomic_DNA"/>
</dbReference>
<evidence type="ECO:0000313" key="3">
    <source>
        <dbReference type="Proteomes" id="UP001207736"/>
    </source>
</evidence>
<accession>A0AAV5AVX4</accession>